<keyword evidence="2" id="KW-1185">Reference proteome</keyword>
<name>A0A4Y2JQY6_ARAVE</name>
<dbReference type="EMBL" id="BGPR01003731">
    <property type="protein sequence ID" value="GBM91752.1"/>
    <property type="molecule type" value="Genomic_DNA"/>
</dbReference>
<dbReference type="Proteomes" id="UP000499080">
    <property type="component" value="Unassembled WGS sequence"/>
</dbReference>
<protein>
    <submittedName>
        <fullName evidence="1">Uncharacterized protein</fullName>
    </submittedName>
</protein>
<sequence>MKIVTLPPDIQTRVPLPGLAPDSHASYPDGGLSGCAAASNPGSWESSLIDLYLQLRRRLWYYGKDKVGYGRRIFGWWPSGKVEVPLVESEWRSCCH</sequence>
<dbReference type="AlphaFoldDB" id="A0A4Y2JQY6"/>
<gene>
    <name evidence="1" type="ORF">AVEN_154655_1</name>
</gene>
<evidence type="ECO:0000313" key="1">
    <source>
        <dbReference type="EMBL" id="GBM91752.1"/>
    </source>
</evidence>
<proteinExistence type="predicted"/>
<organism evidence="1 2">
    <name type="scientific">Araneus ventricosus</name>
    <name type="common">Orbweaver spider</name>
    <name type="synonym">Epeira ventricosa</name>
    <dbReference type="NCBI Taxonomy" id="182803"/>
    <lineage>
        <taxon>Eukaryota</taxon>
        <taxon>Metazoa</taxon>
        <taxon>Ecdysozoa</taxon>
        <taxon>Arthropoda</taxon>
        <taxon>Chelicerata</taxon>
        <taxon>Arachnida</taxon>
        <taxon>Araneae</taxon>
        <taxon>Araneomorphae</taxon>
        <taxon>Entelegynae</taxon>
        <taxon>Araneoidea</taxon>
        <taxon>Araneidae</taxon>
        <taxon>Araneus</taxon>
    </lineage>
</organism>
<accession>A0A4Y2JQY6</accession>
<comment type="caution">
    <text evidence="1">The sequence shown here is derived from an EMBL/GenBank/DDBJ whole genome shotgun (WGS) entry which is preliminary data.</text>
</comment>
<evidence type="ECO:0000313" key="2">
    <source>
        <dbReference type="Proteomes" id="UP000499080"/>
    </source>
</evidence>
<reference evidence="1 2" key="1">
    <citation type="journal article" date="2019" name="Sci. Rep.">
        <title>Orb-weaving spider Araneus ventricosus genome elucidates the spidroin gene catalogue.</title>
        <authorList>
            <person name="Kono N."/>
            <person name="Nakamura H."/>
            <person name="Ohtoshi R."/>
            <person name="Moran D.A.P."/>
            <person name="Shinohara A."/>
            <person name="Yoshida Y."/>
            <person name="Fujiwara M."/>
            <person name="Mori M."/>
            <person name="Tomita M."/>
            <person name="Arakawa K."/>
        </authorList>
    </citation>
    <scope>NUCLEOTIDE SEQUENCE [LARGE SCALE GENOMIC DNA]</scope>
</reference>